<dbReference type="GO" id="GO:0032456">
    <property type="term" value="P:endocytic recycling"/>
    <property type="evidence" value="ECO:0007669"/>
    <property type="project" value="InterPro"/>
</dbReference>
<evidence type="ECO:0000259" key="2">
    <source>
        <dbReference type="Pfam" id="PF10474"/>
    </source>
</evidence>
<dbReference type="GO" id="GO:0000149">
    <property type="term" value="F:SNARE binding"/>
    <property type="evidence" value="ECO:0007669"/>
    <property type="project" value="TreeGrafter"/>
</dbReference>
<dbReference type="GO" id="GO:1990745">
    <property type="term" value="C:EARP complex"/>
    <property type="evidence" value="ECO:0007669"/>
    <property type="project" value="InterPro"/>
</dbReference>
<protein>
    <recommendedName>
        <fullName evidence="2">Syndetin C-terminal domain-containing protein</fullName>
    </recommendedName>
</protein>
<keyword evidence="1" id="KW-0472">Membrane</keyword>
<dbReference type="EMBL" id="JACEGQ020000009">
    <property type="protein sequence ID" value="KAH8499552.1"/>
    <property type="molecule type" value="Genomic_DNA"/>
</dbReference>
<sequence>ERCAAADAISLVAQILHRSKTHLQSMLLQNNPAIVEDFFVILVDSVPDLTEHIHRTTARLLLHINGYVDRIANAKWEVKELGLEHNGFVSFFRFMLIIYSLILFKFMIS</sequence>
<organism evidence="3 4">
    <name type="scientific">Populus deltoides</name>
    <name type="common">Eastern poplar</name>
    <name type="synonym">Eastern cottonwood</name>
    <dbReference type="NCBI Taxonomy" id="3696"/>
    <lineage>
        <taxon>Eukaryota</taxon>
        <taxon>Viridiplantae</taxon>
        <taxon>Streptophyta</taxon>
        <taxon>Embryophyta</taxon>
        <taxon>Tracheophyta</taxon>
        <taxon>Spermatophyta</taxon>
        <taxon>Magnoliopsida</taxon>
        <taxon>eudicotyledons</taxon>
        <taxon>Gunneridae</taxon>
        <taxon>Pentapetalae</taxon>
        <taxon>rosids</taxon>
        <taxon>fabids</taxon>
        <taxon>Malpighiales</taxon>
        <taxon>Salicaceae</taxon>
        <taxon>Saliceae</taxon>
        <taxon>Populus</taxon>
    </lineage>
</organism>
<dbReference type="PANTHER" id="PTHR13258:SF0">
    <property type="entry name" value="SYNDETIN"/>
    <property type="match status" value="1"/>
</dbReference>
<comment type="caution">
    <text evidence="3">The sequence shown here is derived from an EMBL/GenBank/DDBJ whole genome shotgun (WGS) entry which is preliminary data.</text>
</comment>
<dbReference type="GO" id="GO:0042147">
    <property type="term" value="P:retrograde transport, endosome to Golgi"/>
    <property type="evidence" value="ECO:0007669"/>
    <property type="project" value="InterPro"/>
</dbReference>
<dbReference type="InterPro" id="IPR019514">
    <property type="entry name" value="Syndetin_C"/>
</dbReference>
<gene>
    <name evidence="3" type="ORF">H0E87_018147</name>
</gene>
<dbReference type="PANTHER" id="PTHR13258">
    <property type="entry name" value="SYNDETIN"/>
    <property type="match status" value="1"/>
</dbReference>
<dbReference type="Proteomes" id="UP000807159">
    <property type="component" value="Chromosome 9"/>
</dbReference>
<dbReference type="GO" id="GO:0005829">
    <property type="term" value="C:cytosol"/>
    <property type="evidence" value="ECO:0007669"/>
    <property type="project" value="GOC"/>
</dbReference>
<dbReference type="InterPro" id="IPR040047">
    <property type="entry name" value="VPS50"/>
</dbReference>
<evidence type="ECO:0000313" key="4">
    <source>
        <dbReference type="Proteomes" id="UP000807159"/>
    </source>
</evidence>
<keyword evidence="4" id="KW-1185">Reference proteome</keyword>
<dbReference type="AlphaFoldDB" id="A0A8T2Y3B4"/>
<name>A0A8T2Y3B4_POPDE</name>
<keyword evidence="1" id="KW-0812">Transmembrane</keyword>
<feature type="transmembrane region" description="Helical" evidence="1">
    <location>
        <begin position="88"/>
        <end position="108"/>
    </location>
</feature>
<evidence type="ECO:0000256" key="1">
    <source>
        <dbReference type="SAM" id="Phobius"/>
    </source>
</evidence>
<dbReference type="Pfam" id="PF10474">
    <property type="entry name" value="Syndetin_C"/>
    <property type="match status" value="1"/>
</dbReference>
<evidence type="ECO:0000313" key="3">
    <source>
        <dbReference type="EMBL" id="KAH8499552.1"/>
    </source>
</evidence>
<reference evidence="3" key="1">
    <citation type="journal article" date="2021" name="J. Hered.">
        <title>Genome Assembly of Salicaceae Populus deltoides (Eastern Cottonwood) I-69 Based on Nanopore Sequencing and Hi-C Technologies.</title>
        <authorList>
            <person name="Bai S."/>
            <person name="Wu H."/>
            <person name="Zhang J."/>
            <person name="Pan Z."/>
            <person name="Zhao W."/>
            <person name="Li Z."/>
            <person name="Tong C."/>
        </authorList>
    </citation>
    <scope>NUCLEOTIDE SEQUENCE</scope>
    <source>
        <tissue evidence="3">Leaf</tissue>
    </source>
</reference>
<accession>A0A8T2Y3B4</accession>
<keyword evidence="1" id="KW-1133">Transmembrane helix</keyword>
<feature type="non-terminal residue" evidence="3">
    <location>
        <position position="109"/>
    </location>
</feature>
<feature type="domain" description="Syndetin C-terminal" evidence="2">
    <location>
        <begin position="1"/>
        <end position="92"/>
    </location>
</feature>
<proteinExistence type="predicted"/>